<dbReference type="RefSeq" id="WP_066417233.1">
    <property type="nucleotide sequence ID" value="NZ_CP018866.1"/>
</dbReference>
<accession>A0A223KKB7</accession>
<gene>
    <name evidence="1" type="ORF">BC6307_00205</name>
</gene>
<proteinExistence type="predicted"/>
<dbReference type="Proteomes" id="UP000215224">
    <property type="component" value="Chromosome"/>
</dbReference>
<dbReference type="CDD" id="cd13440">
    <property type="entry name" value="CamS_repeat_2"/>
    <property type="match status" value="1"/>
</dbReference>
<dbReference type="EMBL" id="CP018866">
    <property type="protein sequence ID" value="AST89803.1"/>
    <property type="molecule type" value="Genomic_DNA"/>
</dbReference>
<protein>
    <recommendedName>
        <fullName evidence="3">CamS family sex pheromone protein</fullName>
    </recommendedName>
</protein>
<reference evidence="1 2" key="1">
    <citation type="submission" date="2016-12" db="EMBL/GenBank/DDBJ databases">
        <title>The whole genome sequencing and assembly of Bacillus cohnii DSM 6307T strain.</title>
        <authorList>
            <person name="Lee Y.-J."/>
            <person name="Yi H."/>
            <person name="Bahn Y.-S."/>
            <person name="Kim J.F."/>
            <person name="Lee D.-W."/>
        </authorList>
    </citation>
    <scope>NUCLEOTIDE SEQUENCE [LARGE SCALE GENOMIC DNA]</scope>
    <source>
        <strain evidence="1 2">DSM 6307</strain>
    </source>
</reference>
<evidence type="ECO:0000313" key="2">
    <source>
        <dbReference type="Proteomes" id="UP000215224"/>
    </source>
</evidence>
<dbReference type="STRING" id="1314751.GCA_001591425_02778"/>
<name>A0A223KKB7_9BACI</name>
<dbReference type="PIRSF" id="PIRSF012509">
    <property type="entry name" value="CamS"/>
    <property type="match status" value="1"/>
</dbReference>
<dbReference type="Gene3D" id="3.10.570.10">
    <property type="entry name" value="sex pheromone staph- cam373 precursor domain"/>
    <property type="match status" value="1"/>
</dbReference>
<dbReference type="CDD" id="cd13441">
    <property type="entry name" value="CamS_repeat_1"/>
    <property type="match status" value="1"/>
</dbReference>
<evidence type="ECO:0000313" key="1">
    <source>
        <dbReference type="EMBL" id="AST89803.1"/>
    </source>
</evidence>
<dbReference type="Pfam" id="PF07537">
    <property type="entry name" value="CamS"/>
    <property type="match status" value="1"/>
</dbReference>
<keyword evidence="2" id="KW-1185">Reference proteome</keyword>
<dbReference type="KEGG" id="bcoh:BC6307_00205"/>
<evidence type="ECO:0008006" key="3">
    <source>
        <dbReference type="Google" id="ProtNLM"/>
    </source>
</evidence>
<sequence length="389" mass="44252">MRRYLPVLLVVSLLTSGCIPSFEKQEEVIQDPQQEDTERAIVPRYKISDDFYQTILPFKPGETRGQTVPRLSSRMDVDEFELGLMRLSQGTFPSAQYLYQEGQYISRSTISSWLRRELTPAQMEEQGDEANLGLNPPWIEGKDTKATNENSPIILAHVLEQNYLVRKDDGKVELGGISIGLALNSVHEYTDEHQGIPLARTYDIPDAVLEEEGKRMANEIVSRIRNIQGLEQIPIVVGLYKQSEHNSIVPGTFITKSTVDRGNSSTARWEAINEEYHLFPSSDAMEFYRDDAMRFQNFKTDVDEFFPNHTGIVGYGHYMDGDIQKFEINVFMEFYGKAELIGFTQYVTGLLLEHFPPHVNLELTVESINGAEALIVRDAGAEEPFVHIY</sequence>
<dbReference type="AlphaFoldDB" id="A0A223KKB7"/>
<dbReference type="InterPro" id="IPR011426">
    <property type="entry name" value="CamS"/>
</dbReference>
<dbReference type="PROSITE" id="PS51257">
    <property type="entry name" value="PROKAR_LIPOPROTEIN"/>
    <property type="match status" value="1"/>
</dbReference>
<organism evidence="1 2">
    <name type="scientific">Sutcliffiella cohnii</name>
    <dbReference type="NCBI Taxonomy" id="33932"/>
    <lineage>
        <taxon>Bacteria</taxon>
        <taxon>Bacillati</taxon>
        <taxon>Bacillota</taxon>
        <taxon>Bacilli</taxon>
        <taxon>Bacillales</taxon>
        <taxon>Bacillaceae</taxon>
        <taxon>Sutcliffiella</taxon>
    </lineage>
</organism>